<name>A0A5R8KFB3_9BACT</name>
<keyword evidence="1" id="KW-0472">Membrane</keyword>
<comment type="caution">
    <text evidence="2">The sequence shown here is derived from an EMBL/GenBank/DDBJ whole genome shotgun (WGS) entry which is preliminary data.</text>
</comment>
<proteinExistence type="predicted"/>
<organism evidence="2 3">
    <name type="scientific">Phragmitibacter flavus</name>
    <dbReference type="NCBI Taxonomy" id="2576071"/>
    <lineage>
        <taxon>Bacteria</taxon>
        <taxon>Pseudomonadati</taxon>
        <taxon>Verrucomicrobiota</taxon>
        <taxon>Verrucomicrobiia</taxon>
        <taxon>Verrucomicrobiales</taxon>
        <taxon>Verrucomicrobiaceae</taxon>
        <taxon>Phragmitibacter</taxon>
    </lineage>
</organism>
<evidence type="ECO:0000313" key="2">
    <source>
        <dbReference type="EMBL" id="TLD70983.1"/>
    </source>
</evidence>
<sequence>MSLHRPASKHRPCHAPAFTLVELLIAMGVTSIILVTLLQLFSQAMTAWTSESKRESSLREARSGLRILADDLAHLHPLPPGPTTPDNRQRFILIPPKGDNVDYKSTSFAFLRTFRSHRRSSTQPEGGDLKLVLYTVALSTDSNGATSQKLWRLEYNPEETLKRIEAHLTDPAIPLVDDADWENFVSPDGIIQPGSDALGHPEPIIYDLIRCAITPLEIDGTTGTPTLKPADLPWDETIVPSHLELTLRVTNRATASLLSTVDDWSGQGKHAHLLIGSGDTPLDPEDDPEVRTHTLRLRLPQSNFLLP</sequence>
<dbReference type="AlphaFoldDB" id="A0A5R8KFB3"/>
<evidence type="ECO:0000256" key="1">
    <source>
        <dbReference type="SAM" id="Phobius"/>
    </source>
</evidence>
<gene>
    <name evidence="2" type="ORF">FEM03_08670</name>
</gene>
<keyword evidence="3" id="KW-1185">Reference proteome</keyword>
<keyword evidence="1" id="KW-0812">Transmembrane</keyword>
<accession>A0A5R8KFB3</accession>
<reference evidence="2 3" key="1">
    <citation type="submission" date="2019-05" db="EMBL/GenBank/DDBJ databases">
        <title>Verrucobacter flavum gen. nov., sp. nov. a new member of the family Verrucomicrobiaceae.</title>
        <authorList>
            <person name="Szuroczki S."/>
            <person name="Abbaszade G."/>
            <person name="Szabo A."/>
            <person name="Felfoldi T."/>
            <person name="Schumann P."/>
            <person name="Boka K."/>
            <person name="Keki Z."/>
            <person name="Toumi M."/>
            <person name="Toth E."/>
        </authorList>
    </citation>
    <scope>NUCLEOTIDE SEQUENCE [LARGE SCALE GENOMIC DNA]</scope>
    <source>
        <strain evidence="2 3">MG-N-17</strain>
    </source>
</reference>
<evidence type="ECO:0008006" key="4">
    <source>
        <dbReference type="Google" id="ProtNLM"/>
    </source>
</evidence>
<feature type="transmembrane region" description="Helical" evidence="1">
    <location>
        <begin position="20"/>
        <end position="41"/>
    </location>
</feature>
<protein>
    <recommendedName>
        <fullName evidence="4">Prepilin-type N-terminal cleavage/methylation domain-containing protein</fullName>
    </recommendedName>
</protein>
<dbReference type="OrthoDB" id="9858743at2"/>
<dbReference type="Proteomes" id="UP000306196">
    <property type="component" value="Unassembled WGS sequence"/>
</dbReference>
<evidence type="ECO:0000313" key="3">
    <source>
        <dbReference type="Proteomes" id="UP000306196"/>
    </source>
</evidence>
<dbReference type="EMBL" id="VAUV01000006">
    <property type="protein sequence ID" value="TLD70983.1"/>
    <property type="molecule type" value="Genomic_DNA"/>
</dbReference>
<dbReference type="RefSeq" id="WP_138085811.1">
    <property type="nucleotide sequence ID" value="NZ_VAUV01000006.1"/>
</dbReference>
<keyword evidence="1" id="KW-1133">Transmembrane helix</keyword>